<keyword evidence="9" id="KW-0966">Cell projection</keyword>
<dbReference type="PANTHER" id="PTHR38766:SF1">
    <property type="entry name" value="FLAGELLAR PROTEIN FLIO"/>
    <property type="match status" value="1"/>
</dbReference>
<reference evidence="9 10" key="1">
    <citation type="submission" date="2018-03" db="EMBL/GenBank/DDBJ databases">
        <title>Comparative genomics illustrates the genes involved in a hyperalkaliphilic mechanisms of Serpentinomonas isolated from highly-alkaline calcium-rich serpentinized springs.</title>
        <authorList>
            <person name="Suzuki S."/>
            <person name="Ishii S."/>
            <person name="Walworth N."/>
            <person name="Bird L."/>
            <person name="Kuenen J.G."/>
            <person name="Nealson K.H."/>
        </authorList>
    </citation>
    <scope>NUCLEOTIDE SEQUENCE [LARGE SCALE GENOMIC DNA]</scope>
    <source>
        <strain evidence="9 10">83</strain>
    </source>
</reference>
<dbReference type="GO" id="GO:0005886">
    <property type="term" value="C:plasma membrane"/>
    <property type="evidence" value="ECO:0007669"/>
    <property type="project" value="UniProtKB-SubCell"/>
</dbReference>
<protein>
    <recommendedName>
        <fullName evidence="7">Flagellar protein</fullName>
    </recommendedName>
</protein>
<dbReference type="InterPro" id="IPR022781">
    <property type="entry name" value="Flagellar_biosynth_FliO"/>
</dbReference>
<evidence type="ECO:0000313" key="9">
    <source>
        <dbReference type="EMBL" id="PRD68447.1"/>
    </source>
</evidence>
<evidence type="ECO:0000313" key="11">
    <source>
        <dbReference type="Proteomes" id="UP000481947"/>
    </source>
</evidence>
<comment type="similarity">
    <text evidence="6 7">Belongs to the FliO/MopB family.</text>
</comment>
<evidence type="ECO:0000256" key="5">
    <source>
        <dbReference type="ARBA" id="ARBA00023143"/>
    </source>
</evidence>
<evidence type="ECO:0000256" key="6">
    <source>
        <dbReference type="ARBA" id="ARBA00037937"/>
    </source>
</evidence>
<comment type="subcellular location">
    <subcellularLocation>
        <location evidence="7">Cell membrane</location>
    </subcellularLocation>
    <subcellularLocation>
        <location evidence="7">Bacterial flagellum basal body</location>
    </subcellularLocation>
</comment>
<evidence type="ECO:0000313" key="8">
    <source>
        <dbReference type="EMBL" id="MYZ52875.1"/>
    </source>
</evidence>
<dbReference type="InterPro" id="IPR052205">
    <property type="entry name" value="FliO/MopB"/>
</dbReference>
<sequence>MMSSLLQITLALGLVLGLIAAAAWLLQRLYQPRAGQGALIQLHASAALGARERVVLLEVGGQWLLVGVAPGQVNTLLQLPGPPTNLPAPSADSRSAANNWLNTYLNRHHEQR</sequence>
<name>A0A2S9KDC1_9BURK</name>
<dbReference type="GO" id="GO:0009425">
    <property type="term" value="C:bacterial-type flagellum basal body"/>
    <property type="evidence" value="ECO:0007669"/>
    <property type="project" value="UniProtKB-SubCell"/>
</dbReference>
<keyword evidence="9" id="KW-0282">Flagellum</keyword>
<proteinExistence type="inferred from homology"/>
<keyword evidence="3" id="KW-1133">Transmembrane helix</keyword>
<gene>
    <name evidence="9" type="primary">fliO</name>
    <name evidence="9" type="ORF">C6P61_11195</name>
    <name evidence="8" type="ORF">F5985_12195</name>
</gene>
<dbReference type="EMBL" id="PVLR01000030">
    <property type="protein sequence ID" value="PRD68447.1"/>
    <property type="molecule type" value="Genomic_DNA"/>
</dbReference>
<dbReference type="Proteomes" id="UP000238326">
    <property type="component" value="Unassembled WGS sequence"/>
</dbReference>
<dbReference type="GO" id="GO:0044781">
    <property type="term" value="P:bacterial-type flagellum organization"/>
    <property type="evidence" value="ECO:0007669"/>
    <property type="project" value="UniProtKB-UniRule"/>
</dbReference>
<keyword evidence="10" id="KW-1185">Reference proteome</keyword>
<comment type="caution">
    <text evidence="9">The sequence shown here is derived from an EMBL/GenBank/DDBJ whole genome shotgun (WGS) entry which is preliminary data.</text>
</comment>
<dbReference type="AlphaFoldDB" id="A0A2S9KDC1"/>
<evidence type="ECO:0000256" key="3">
    <source>
        <dbReference type="ARBA" id="ARBA00022989"/>
    </source>
</evidence>
<dbReference type="PANTHER" id="PTHR38766">
    <property type="entry name" value="FLAGELLAR PROTEIN FLIO"/>
    <property type="match status" value="1"/>
</dbReference>
<dbReference type="OrthoDB" id="9182371at2"/>
<keyword evidence="1 7" id="KW-1003">Cell membrane</keyword>
<evidence type="ECO:0000313" key="10">
    <source>
        <dbReference type="Proteomes" id="UP000238326"/>
    </source>
</evidence>
<dbReference type="Pfam" id="PF04347">
    <property type="entry name" value="FliO"/>
    <property type="match status" value="1"/>
</dbReference>
<dbReference type="EMBL" id="VYSB01000013">
    <property type="protein sequence ID" value="MYZ52875.1"/>
    <property type="molecule type" value="Genomic_DNA"/>
</dbReference>
<dbReference type="Proteomes" id="UP000481947">
    <property type="component" value="Unassembled WGS sequence"/>
</dbReference>
<evidence type="ECO:0000256" key="4">
    <source>
        <dbReference type="ARBA" id="ARBA00023136"/>
    </source>
</evidence>
<keyword evidence="5 7" id="KW-0975">Bacterial flagellum</keyword>
<dbReference type="NCBIfam" id="TIGR03500">
    <property type="entry name" value="FliO_TIGR"/>
    <property type="match status" value="1"/>
</dbReference>
<dbReference type="RefSeq" id="WP_105730015.1">
    <property type="nucleotide sequence ID" value="NZ_DAIPCI010000007.1"/>
</dbReference>
<evidence type="ECO:0000256" key="7">
    <source>
        <dbReference type="RuleBase" id="RU362064"/>
    </source>
</evidence>
<keyword evidence="9" id="KW-0969">Cilium</keyword>
<evidence type="ECO:0000256" key="1">
    <source>
        <dbReference type="ARBA" id="ARBA00022475"/>
    </source>
</evidence>
<evidence type="ECO:0000256" key="2">
    <source>
        <dbReference type="ARBA" id="ARBA00022692"/>
    </source>
</evidence>
<accession>A0A2S9KDC1</accession>
<keyword evidence="2" id="KW-0812">Transmembrane</keyword>
<reference evidence="8 11" key="2">
    <citation type="submission" date="2019-09" db="EMBL/GenBank/DDBJ databases">
        <title>Identification of Malikia spinosa a prominent benzene-, toluene-, and ethylbenzene-degrading bacterium: enrichment, isolation and whole genome sequencing.</title>
        <authorList>
            <person name="Tancsics A."/>
            <person name="Revesz F."/>
            <person name="Kriszt B."/>
        </authorList>
    </citation>
    <scope>NUCLEOTIDE SEQUENCE [LARGE SCALE GENOMIC DNA]</scope>
    <source>
        <strain evidence="8 11">AB6</strain>
    </source>
</reference>
<organism evidence="9 10">
    <name type="scientific">Malikia spinosa</name>
    <dbReference type="NCBI Taxonomy" id="86180"/>
    <lineage>
        <taxon>Bacteria</taxon>
        <taxon>Pseudomonadati</taxon>
        <taxon>Pseudomonadota</taxon>
        <taxon>Betaproteobacteria</taxon>
        <taxon>Burkholderiales</taxon>
        <taxon>Comamonadaceae</taxon>
        <taxon>Malikia</taxon>
    </lineage>
</organism>
<keyword evidence="4" id="KW-0472">Membrane</keyword>